<dbReference type="PROSITE" id="PS51159">
    <property type="entry name" value="CBM21"/>
    <property type="match status" value="1"/>
</dbReference>
<keyword evidence="6" id="KW-1185">Reference proteome</keyword>
<dbReference type="GO" id="GO:0004721">
    <property type="term" value="F:phosphoprotein phosphatase activity"/>
    <property type="evidence" value="ECO:0007669"/>
    <property type="project" value="UniProtKB-ARBA"/>
</dbReference>
<gene>
    <name evidence="5" type="primary">PPP1R3E</name>
</gene>
<dbReference type="CTD" id="90673"/>
<dbReference type="OrthoDB" id="1881at2759"/>
<reference evidence="5" key="3">
    <citation type="submission" date="2025-09" db="UniProtKB">
        <authorList>
            <consortium name="Ensembl"/>
        </authorList>
    </citation>
    <scope>IDENTIFICATION</scope>
</reference>
<dbReference type="InterPro" id="IPR050782">
    <property type="entry name" value="PP1_regulatory_subunit_3"/>
</dbReference>
<dbReference type="OMA" id="FWATEHE"/>
<dbReference type="Pfam" id="PF03370">
    <property type="entry name" value="CBM_21"/>
    <property type="match status" value="1"/>
</dbReference>
<proteinExistence type="predicted"/>
<dbReference type="GO" id="GO:2001069">
    <property type="term" value="F:glycogen binding"/>
    <property type="evidence" value="ECO:0007669"/>
    <property type="project" value="TreeGrafter"/>
</dbReference>
<dbReference type="PANTHER" id="PTHR12307">
    <property type="entry name" value="PROTEIN PHOSPHATASE 1 REGULATORY SUBUNIT"/>
    <property type="match status" value="1"/>
</dbReference>
<dbReference type="RefSeq" id="XP_027698747.1">
    <property type="nucleotide sequence ID" value="XM_027842946.1"/>
</dbReference>
<dbReference type="GO" id="GO:0000164">
    <property type="term" value="C:protein phosphatase type 1 complex"/>
    <property type="evidence" value="ECO:0007669"/>
    <property type="project" value="TreeGrafter"/>
</dbReference>
<dbReference type="STRING" id="29139.ENSVURP00010027075"/>
<dbReference type="Proteomes" id="UP000314987">
    <property type="component" value="Unassembled WGS sequence"/>
</dbReference>
<dbReference type="Gene3D" id="2.60.40.2440">
    <property type="entry name" value="Carbohydrate binding type-21 domain"/>
    <property type="match status" value="1"/>
</dbReference>
<dbReference type="PANTHER" id="PTHR12307:SF20">
    <property type="entry name" value="PROTEIN PHOSPHATASE 1 REGULATORY SUBUNIT 3E"/>
    <property type="match status" value="1"/>
</dbReference>
<organism evidence="5 6">
    <name type="scientific">Vombatus ursinus</name>
    <name type="common">Common wombat</name>
    <dbReference type="NCBI Taxonomy" id="29139"/>
    <lineage>
        <taxon>Eukaryota</taxon>
        <taxon>Metazoa</taxon>
        <taxon>Chordata</taxon>
        <taxon>Craniata</taxon>
        <taxon>Vertebrata</taxon>
        <taxon>Euteleostomi</taxon>
        <taxon>Mammalia</taxon>
        <taxon>Metatheria</taxon>
        <taxon>Diprotodontia</taxon>
        <taxon>Vombatidae</taxon>
        <taxon>Vombatus</taxon>
    </lineage>
</organism>
<feature type="domain" description="CBM21" evidence="4">
    <location>
        <begin position="159"/>
        <end position="264"/>
    </location>
</feature>
<sequence>MSRERPPRTDIPRNLSFIAALTERAYYRSQRPSLEEELQPEEEEPEPREGGGAHLRPRSRALAPGRGRRARSAPAGGGARISRSRSPDTRKRVRFADALGLELAAVRRFCPGELPRVPRHVQIQLQRDALRHFGPCPPRTRSLQEARAALEPAREPGFAARLHAQRICLERAEAGPLGVAGSARVLDLAYEKHVSVRWSADGWRSQREALATYAGPAPPPPRADRFAFRLPAPPTGGSLLFALRYRVTGLEFWDNNGGRDYALRGPDSPGGGGGGDPEPQGWIHFI</sequence>
<dbReference type="Ensembl" id="ENSVURT00010030842.1">
    <property type="protein sequence ID" value="ENSVURP00010027075.1"/>
    <property type="gene ID" value="ENSVURG00010020742.1"/>
</dbReference>
<name>A0A4X2M089_VOMUR</name>
<feature type="compositionally biased region" description="Acidic residues" evidence="3">
    <location>
        <begin position="35"/>
        <end position="46"/>
    </location>
</feature>
<evidence type="ECO:0000256" key="3">
    <source>
        <dbReference type="SAM" id="MobiDB-lite"/>
    </source>
</evidence>
<keyword evidence="2" id="KW-0119">Carbohydrate metabolism</keyword>
<dbReference type="GO" id="GO:0008157">
    <property type="term" value="F:protein phosphatase 1 binding"/>
    <property type="evidence" value="ECO:0007669"/>
    <property type="project" value="TreeGrafter"/>
</dbReference>
<protein>
    <submittedName>
        <fullName evidence="5">Protein phosphatase 1 regulatory subunit 3E</fullName>
    </submittedName>
</protein>
<dbReference type="InterPro" id="IPR038175">
    <property type="entry name" value="CBM21_dom_sf"/>
</dbReference>
<dbReference type="GeneTree" id="ENSGT00940000161906"/>
<evidence type="ECO:0000259" key="4">
    <source>
        <dbReference type="PROSITE" id="PS51159"/>
    </source>
</evidence>
<evidence type="ECO:0000256" key="2">
    <source>
        <dbReference type="ARBA" id="ARBA00023277"/>
    </source>
</evidence>
<dbReference type="GeneID" id="114028672"/>
<accession>A0A4X2M089</accession>
<reference evidence="5" key="2">
    <citation type="submission" date="2025-08" db="UniProtKB">
        <authorList>
            <consortium name="Ensembl"/>
        </authorList>
    </citation>
    <scope>IDENTIFICATION</scope>
</reference>
<keyword evidence="1" id="KW-0597">Phosphoprotein</keyword>
<dbReference type="AlphaFoldDB" id="A0A4X2M089"/>
<feature type="region of interest" description="Disordered" evidence="3">
    <location>
        <begin position="28"/>
        <end position="90"/>
    </location>
</feature>
<evidence type="ECO:0000313" key="5">
    <source>
        <dbReference type="Ensembl" id="ENSVURP00010027075.1"/>
    </source>
</evidence>
<reference evidence="6" key="1">
    <citation type="submission" date="2018-12" db="EMBL/GenBank/DDBJ databases">
        <authorList>
            <person name="Yazar S."/>
        </authorList>
    </citation>
    <scope>NUCLEOTIDE SEQUENCE [LARGE SCALE GENOMIC DNA]</scope>
</reference>
<dbReference type="FunFam" id="2.60.40.2440:FF:000002">
    <property type="entry name" value="Protein phosphatase 1 regulatory subunit 3E"/>
    <property type="match status" value="1"/>
</dbReference>
<evidence type="ECO:0000256" key="1">
    <source>
        <dbReference type="ARBA" id="ARBA00022553"/>
    </source>
</evidence>
<dbReference type="GO" id="GO:0005979">
    <property type="term" value="P:regulation of glycogen biosynthetic process"/>
    <property type="evidence" value="ECO:0007669"/>
    <property type="project" value="TreeGrafter"/>
</dbReference>
<evidence type="ECO:0000313" key="6">
    <source>
        <dbReference type="Proteomes" id="UP000314987"/>
    </source>
</evidence>
<dbReference type="InterPro" id="IPR005036">
    <property type="entry name" value="CBM21_dom"/>
</dbReference>